<keyword evidence="1" id="KW-1133">Transmembrane helix</keyword>
<keyword evidence="1" id="KW-0472">Membrane</keyword>
<dbReference type="STRING" id="1121881.SAMN02745225_00246"/>
<dbReference type="InterPro" id="IPR003744">
    <property type="entry name" value="YhhQ"/>
</dbReference>
<protein>
    <recommendedName>
        <fullName evidence="4">Vitamin uptake transporter</fullName>
    </recommendedName>
</protein>
<name>A0A1M4SEV7_9ACTN</name>
<keyword evidence="1" id="KW-0812">Transmembrane</keyword>
<dbReference type="OrthoDB" id="9155154at2"/>
<dbReference type="AlphaFoldDB" id="A0A1M4SEV7"/>
<feature type="transmembrane region" description="Helical" evidence="1">
    <location>
        <begin position="41"/>
        <end position="64"/>
    </location>
</feature>
<reference evidence="3" key="1">
    <citation type="submission" date="2016-11" db="EMBL/GenBank/DDBJ databases">
        <authorList>
            <person name="Varghese N."/>
            <person name="Submissions S."/>
        </authorList>
    </citation>
    <scope>NUCLEOTIDE SEQUENCE [LARGE SCALE GENOMIC DNA]</scope>
    <source>
        <strain evidence="3">DSM 19514</strain>
    </source>
</reference>
<dbReference type="EMBL" id="FQUL01000002">
    <property type="protein sequence ID" value="SHE30721.1"/>
    <property type="molecule type" value="Genomic_DNA"/>
</dbReference>
<dbReference type="Proteomes" id="UP000184295">
    <property type="component" value="Unassembled WGS sequence"/>
</dbReference>
<sequence length="190" mass="19789">MVRDSRKVTVLGALAFLLFCGTIVGANWMIAHVGQPVPGGHLLPVGFGLKAPSGVYLAGAAFIARDFVQRALGPKYGFAAIVVGALISVLVSSPTLALASGLTFLVSESTDFLIFTPLQKKSFPGAVLLAGVVSDVVDSYLFLTLAHIPLQIAFLGQVLGKTWVTLLGAGVSYLMRRSSFLSISPGVRGA</sequence>
<gene>
    <name evidence="2" type="ORF">SAMN02745225_00246</name>
</gene>
<keyword evidence="3" id="KW-1185">Reference proteome</keyword>
<dbReference type="RefSeq" id="WP_072787942.1">
    <property type="nucleotide sequence ID" value="NZ_FQUL01000002.1"/>
</dbReference>
<evidence type="ECO:0000313" key="3">
    <source>
        <dbReference type="Proteomes" id="UP000184295"/>
    </source>
</evidence>
<organism evidence="2 3">
    <name type="scientific">Ferrithrix thermotolerans DSM 19514</name>
    <dbReference type="NCBI Taxonomy" id="1121881"/>
    <lineage>
        <taxon>Bacteria</taxon>
        <taxon>Bacillati</taxon>
        <taxon>Actinomycetota</taxon>
        <taxon>Acidimicrobiia</taxon>
        <taxon>Acidimicrobiales</taxon>
        <taxon>Acidimicrobiaceae</taxon>
        <taxon>Ferrithrix</taxon>
    </lineage>
</organism>
<evidence type="ECO:0000313" key="2">
    <source>
        <dbReference type="EMBL" id="SHE30721.1"/>
    </source>
</evidence>
<feature type="transmembrane region" description="Helical" evidence="1">
    <location>
        <begin position="76"/>
        <end position="106"/>
    </location>
</feature>
<dbReference type="Pfam" id="PF02592">
    <property type="entry name" value="Vut_1"/>
    <property type="match status" value="1"/>
</dbReference>
<accession>A0A1M4SEV7</accession>
<proteinExistence type="predicted"/>
<evidence type="ECO:0000256" key="1">
    <source>
        <dbReference type="SAM" id="Phobius"/>
    </source>
</evidence>
<feature type="transmembrane region" description="Helical" evidence="1">
    <location>
        <begin position="158"/>
        <end position="175"/>
    </location>
</feature>
<evidence type="ECO:0008006" key="4">
    <source>
        <dbReference type="Google" id="ProtNLM"/>
    </source>
</evidence>